<dbReference type="PANTHER" id="PTHR43656:SF5">
    <property type="entry name" value="NADH:FLAVIN OXIDOREDUCTASE_NADH OXIDASE N-TERMINAL DOMAIN-CONTAINING PROTEIN"/>
    <property type="match status" value="1"/>
</dbReference>
<dbReference type="WBParaSite" id="BXY_0793000.1">
    <property type="protein sequence ID" value="BXY_0793000.1"/>
    <property type="gene ID" value="BXY_0793000"/>
</dbReference>
<reference evidence="4" key="2">
    <citation type="submission" date="2020-09" db="EMBL/GenBank/DDBJ databases">
        <authorList>
            <person name="Kikuchi T."/>
        </authorList>
    </citation>
    <scope>NUCLEOTIDE SEQUENCE</scope>
    <source>
        <strain evidence="4">Ka4C1</strain>
    </source>
</reference>
<proteinExistence type="predicted"/>
<dbReference type="OrthoDB" id="1663137at2759"/>
<feature type="domain" description="NADH:flavin oxidoreductase/NADH oxidase N-terminal" evidence="3">
    <location>
        <begin position="57"/>
        <end position="381"/>
    </location>
</feature>
<dbReference type="Pfam" id="PF00724">
    <property type="entry name" value="Oxidored_FMN"/>
    <property type="match status" value="1"/>
</dbReference>
<dbReference type="Proteomes" id="UP000095284">
    <property type="component" value="Unplaced"/>
</dbReference>
<accession>A0A1I7S4J7</accession>
<evidence type="ECO:0000256" key="2">
    <source>
        <dbReference type="ARBA" id="ARBA00023002"/>
    </source>
</evidence>
<dbReference type="PANTHER" id="PTHR43656">
    <property type="entry name" value="BINDING OXIDOREDUCTASE, PUTATIVE (AFU_ORTHOLOGUE AFUA_2G08260)-RELATED"/>
    <property type="match status" value="1"/>
</dbReference>
<dbReference type="EMBL" id="CAJFDI010000004">
    <property type="protein sequence ID" value="CAD5227187.1"/>
    <property type="molecule type" value="Genomic_DNA"/>
</dbReference>
<evidence type="ECO:0000259" key="3">
    <source>
        <dbReference type="Pfam" id="PF00724"/>
    </source>
</evidence>
<keyword evidence="1" id="KW-0285">Flavoprotein</keyword>
<evidence type="ECO:0000313" key="5">
    <source>
        <dbReference type="Proteomes" id="UP000095284"/>
    </source>
</evidence>
<reference evidence="7" key="1">
    <citation type="submission" date="2016-11" db="UniProtKB">
        <authorList>
            <consortium name="WormBaseParasite"/>
        </authorList>
    </citation>
    <scope>IDENTIFICATION</scope>
</reference>
<evidence type="ECO:0000313" key="6">
    <source>
        <dbReference type="Proteomes" id="UP000659654"/>
    </source>
</evidence>
<dbReference type="SMR" id="A0A1I7S4J7"/>
<dbReference type="InterPro" id="IPR051799">
    <property type="entry name" value="NADH_flavin_oxidoreductase"/>
</dbReference>
<dbReference type="Proteomes" id="UP000659654">
    <property type="component" value="Unassembled WGS sequence"/>
</dbReference>
<sequence length="472" mass="52717">MVVKRYEPVEPVDNDFRILGDELKFKTSGKVAKNRFLKSALSESLATWDAGDLTASGIPTERLINMYDKWGHGDFGVVMTGNLQVNPTHLESAGNMFICKESWTEEKTRKFRHLANVIKHDKTLAIAQISHAGRQTPITLNKHPFSASDVHLKFKAHNYVDNLSIVTEYAKPTPYSLEQIQSEVIHRFVFTAEKLYECGFDGVQLHGAHGYLLAQFLAPDTNLRTDKYGGSGEKRAQILVDIYNAIRLKIPASTGFIVGVKMNSVEFQANGLGVEDAITTAKILDNIGMDFIEFSGGNYEDFVWTINDPTLKKESTLKREAFFVQFVKAIKPHIKQAIVYITGGFRTSSAMVQTVKSGVAEGIGLGRPAAAEPDLPLKLISGNVTGAEFSPYQVGENFFICMTQMVQAGERAFSECNGDVCRDIMDHSNEEEMNYFFPELWKFYKDRMHAFLNGIPVKGCCLYKPKFGNNEG</sequence>
<dbReference type="Proteomes" id="UP000582659">
    <property type="component" value="Unassembled WGS sequence"/>
</dbReference>
<dbReference type="Gene3D" id="3.20.20.70">
    <property type="entry name" value="Aldolase class I"/>
    <property type="match status" value="1"/>
</dbReference>
<dbReference type="GO" id="GO:0016491">
    <property type="term" value="F:oxidoreductase activity"/>
    <property type="evidence" value="ECO:0007669"/>
    <property type="project" value="UniProtKB-KW"/>
</dbReference>
<evidence type="ECO:0000313" key="4">
    <source>
        <dbReference type="EMBL" id="CAD5227187.1"/>
    </source>
</evidence>
<gene>
    <name evidence="4" type="ORF">BXYJ_LOCUS9732</name>
</gene>
<dbReference type="AlphaFoldDB" id="A0A1I7S4J7"/>
<dbReference type="GO" id="GO:0010181">
    <property type="term" value="F:FMN binding"/>
    <property type="evidence" value="ECO:0007669"/>
    <property type="project" value="InterPro"/>
</dbReference>
<organism evidence="5 7">
    <name type="scientific">Bursaphelenchus xylophilus</name>
    <name type="common">Pinewood nematode worm</name>
    <name type="synonym">Aphelenchoides xylophilus</name>
    <dbReference type="NCBI Taxonomy" id="6326"/>
    <lineage>
        <taxon>Eukaryota</taxon>
        <taxon>Metazoa</taxon>
        <taxon>Ecdysozoa</taxon>
        <taxon>Nematoda</taxon>
        <taxon>Chromadorea</taxon>
        <taxon>Rhabditida</taxon>
        <taxon>Tylenchina</taxon>
        <taxon>Tylenchomorpha</taxon>
        <taxon>Aphelenchoidea</taxon>
        <taxon>Aphelenchoididae</taxon>
        <taxon>Bursaphelenchus</taxon>
    </lineage>
</organism>
<keyword evidence="2" id="KW-0560">Oxidoreductase</keyword>
<name>A0A1I7S4J7_BURXY</name>
<evidence type="ECO:0000256" key="1">
    <source>
        <dbReference type="ARBA" id="ARBA00022630"/>
    </source>
</evidence>
<dbReference type="InterPro" id="IPR001155">
    <property type="entry name" value="OxRdtase_FMN_N"/>
</dbReference>
<dbReference type="EMBL" id="CAJFCV020000004">
    <property type="protein sequence ID" value="CAG9117174.1"/>
    <property type="molecule type" value="Genomic_DNA"/>
</dbReference>
<dbReference type="SUPFAM" id="SSF51395">
    <property type="entry name" value="FMN-linked oxidoreductases"/>
    <property type="match status" value="1"/>
</dbReference>
<evidence type="ECO:0000313" key="7">
    <source>
        <dbReference type="WBParaSite" id="BXY_0793000.1"/>
    </source>
</evidence>
<dbReference type="eggNOG" id="KOG0134">
    <property type="taxonomic scope" value="Eukaryota"/>
</dbReference>
<dbReference type="InterPro" id="IPR013785">
    <property type="entry name" value="Aldolase_TIM"/>
</dbReference>
<protein>
    <submittedName>
        <fullName evidence="4">(pine wood nematode) hypothetical protein</fullName>
    </submittedName>
    <submittedName>
        <fullName evidence="7">Oxidored_FMN domain-containing protein</fullName>
    </submittedName>
</protein>
<keyword evidence="6" id="KW-1185">Reference proteome</keyword>